<dbReference type="EMBL" id="NCKU01000795">
    <property type="protein sequence ID" value="RWS14130.1"/>
    <property type="molecule type" value="Genomic_DNA"/>
</dbReference>
<keyword evidence="3" id="KW-1185">Reference proteome</keyword>
<dbReference type="SMART" id="SM00494">
    <property type="entry name" value="ChtBD2"/>
    <property type="match status" value="1"/>
</dbReference>
<dbReference type="Proteomes" id="UP000285301">
    <property type="component" value="Unassembled WGS sequence"/>
</dbReference>
<accession>A0A443RFS8</accession>
<dbReference type="OrthoDB" id="6020543at2759"/>
<feature type="domain" description="Chitin-binding type-2" evidence="1">
    <location>
        <begin position="90"/>
        <end position="145"/>
    </location>
</feature>
<evidence type="ECO:0000259" key="1">
    <source>
        <dbReference type="PROSITE" id="PS50940"/>
    </source>
</evidence>
<feature type="non-terminal residue" evidence="2">
    <location>
        <position position="148"/>
    </location>
</feature>
<dbReference type="InterPro" id="IPR036508">
    <property type="entry name" value="Chitin-bd_dom_sf"/>
</dbReference>
<dbReference type="Gene3D" id="2.170.140.10">
    <property type="entry name" value="Chitin binding domain"/>
    <property type="match status" value="1"/>
</dbReference>
<evidence type="ECO:0000313" key="3">
    <source>
        <dbReference type="Proteomes" id="UP000285301"/>
    </source>
</evidence>
<dbReference type="InterPro" id="IPR002557">
    <property type="entry name" value="Chitin-bd_dom"/>
</dbReference>
<sequence length="148" mass="15931">MWRNDCQYEEKQDKVDVGGGGQKIETGIGKGQFQQKIETSIGKGQFQEKVVDESVGKGQYIEPGKGIGGINNIGGYGGIKVNYIEGCYPGGPCLKPSGIFPDPKSCCSFVQCSHCKAYIQKCGPGTHFNPYKLVCDFPGSAYCKSADQ</sequence>
<name>A0A443RFS8_9ACAR</name>
<dbReference type="SUPFAM" id="SSF57625">
    <property type="entry name" value="Invertebrate chitin-binding proteins"/>
    <property type="match status" value="1"/>
</dbReference>
<proteinExistence type="predicted"/>
<evidence type="ECO:0000313" key="2">
    <source>
        <dbReference type="EMBL" id="RWS14130.1"/>
    </source>
</evidence>
<dbReference type="AlphaFoldDB" id="A0A443RFS8"/>
<reference evidence="2 3" key="1">
    <citation type="journal article" date="2018" name="Gigascience">
        <title>Genomes of trombidid mites reveal novel predicted allergens and laterally-transferred genes associated with secondary metabolism.</title>
        <authorList>
            <person name="Dong X."/>
            <person name="Chaisiri K."/>
            <person name="Xia D."/>
            <person name="Armstrong S.D."/>
            <person name="Fang Y."/>
            <person name="Donnelly M.J."/>
            <person name="Kadowaki T."/>
            <person name="McGarry J.W."/>
            <person name="Darby A.C."/>
            <person name="Makepeace B.L."/>
        </authorList>
    </citation>
    <scope>NUCLEOTIDE SEQUENCE [LARGE SCALE GENOMIC DNA]</scope>
    <source>
        <strain evidence="2">UoL-WK</strain>
    </source>
</reference>
<gene>
    <name evidence="2" type="ORF">B4U79_15813</name>
</gene>
<dbReference type="GO" id="GO:0008061">
    <property type="term" value="F:chitin binding"/>
    <property type="evidence" value="ECO:0007669"/>
    <property type="project" value="InterPro"/>
</dbReference>
<dbReference type="GO" id="GO:0005576">
    <property type="term" value="C:extracellular region"/>
    <property type="evidence" value="ECO:0007669"/>
    <property type="project" value="InterPro"/>
</dbReference>
<comment type="caution">
    <text evidence="2">The sequence shown here is derived from an EMBL/GenBank/DDBJ whole genome shotgun (WGS) entry which is preliminary data.</text>
</comment>
<dbReference type="Pfam" id="PF01607">
    <property type="entry name" value="CBM_14"/>
    <property type="match status" value="1"/>
</dbReference>
<organism evidence="2 3">
    <name type="scientific">Dinothrombium tinctorium</name>
    <dbReference type="NCBI Taxonomy" id="1965070"/>
    <lineage>
        <taxon>Eukaryota</taxon>
        <taxon>Metazoa</taxon>
        <taxon>Ecdysozoa</taxon>
        <taxon>Arthropoda</taxon>
        <taxon>Chelicerata</taxon>
        <taxon>Arachnida</taxon>
        <taxon>Acari</taxon>
        <taxon>Acariformes</taxon>
        <taxon>Trombidiformes</taxon>
        <taxon>Prostigmata</taxon>
        <taxon>Anystina</taxon>
        <taxon>Parasitengona</taxon>
        <taxon>Trombidioidea</taxon>
        <taxon>Trombidiidae</taxon>
        <taxon>Dinothrombium</taxon>
    </lineage>
</organism>
<protein>
    <recommendedName>
        <fullName evidence="1">Chitin-binding type-2 domain-containing protein</fullName>
    </recommendedName>
</protein>
<dbReference type="PROSITE" id="PS50940">
    <property type="entry name" value="CHIT_BIND_II"/>
    <property type="match status" value="1"/>
</dbReference>